<dbReference type="RefSeq" id="WP_188465242.1">
    <property type="nucleotide sequence ID" value="NZ_BAABHU010000010.1"/>
</dbReference>
<keyword evidence="2" id="KW-1185">Reference proteome</keyword>
<proteinExistence type="predicted"/>
<sequence>MVKRAKPQPVEAYLTVYLNDSLTSTVNLIKGCDLKKNYETIKYIGENIIGNSARGIASFAMGGI</sequence>
<gene>
    <name evidence="1" type="ORF">GCM10011506_31460</name>
</gene>
<organism evidence="1 2">
    <name type="scientific">Marivirga lumbricoides</name>
    <dbReference type="NCBI Taxonomy" id="1046115"/>
    <lineage>
        <taxon>Bacteria</taxon>
        <taxon>Pseudomonadati</taxon>
        <taxon>Bacteroidota</taxon>
        <taxon>Cytophagia</taxon>
        <taxon>Cytophagales</taxon>
        <taxon>Marivirgaceae</taxon>
        <taxon>Marivirga</taxon>
    </lineage>
</organism>
<dbReference type="EMBL" id="BMEC01000010">
    <property type="protein sequence ID" value="GGC43576.1"/>
    <property type="molecule type" value="Genomic_DNA"/>
</dbReference>
<evidence type="ECO:0000313" key="2">
    <source>
        <dbReference type="Proteomes" id="UP000636010"/>
    </source>
</evidence>
<comment type="caution">
    <text evidence="1">The sequence shown here is derived from an EMBL/GenBank/DDBJ whole genome shotgun (WGS) entry which is preliminary data.</text>
</comment>
<dbReference type="Proteomes" id="UP000636010">
    <property type="component" value="Unassembled WGS sequence"/>
</dbReference>
<name>A0ABQ1MV33_9BACT</name>
<accession>A0ABQ1MV33</accession>
<evidence type="ECO:0000313" key="1">
    <source>
        <dbReference type="EMBL" id="GGC43576.1"/>
    </source>
</evidence>
<protein>
    <submittedName>
        <fullName evidence="1">Uncharacterized protein</fullName>
    </submittedName>
</protein>
<reference evidence="2" key="1">
    <citation type="journal article" date="2019" name="Int. J. Syst. Evol. Microbiol.">
        <title>The Global Catalogue of Microorganisms (GCM) 10K type strain sequencing project: providing services to taxonomists for standard genome sequencing and annotation.</title>
        <authorList>
            <consortium name="The Broad Institute Genomics Platform"/>
            <consortium name="The Broad Institute Genome Sequencing Center for Infectious Disease"/>
            <person name="Wu L."/>
            <person name="Ma J."/>
        </authorList>
    </citation>
    <scope>NUCLEOTIDE SEQUENCE [LARGE SCALE GENOMIC DNA]</scope>
    <source>
        <strain evidence="2">CGMCC 1.10832</strain>
    </source>
</reference>